<dbReference type="GO" id="GO:0009298">
    <property type="term" value="P:GDP-mannose biosynthetic process"/>
    <property type="evidence" value="ECO:0007669"/>
    <property type="project" value="InterPro"/>
</dbReference>
<evidence type="ECO:0000256" key="3">
    <source>
        <dbReference type="ARBA" id="ARBA00011956"/>
    </source>
</evidence>
<dbReference type="GO" id="GO:0004476">
    <property type="term" value="F:mannose-6-phosphate isomerase activity"/>
    <property type="evidence" value="ECO:0007669"/>
    <property type="project" value="UniProtKB-EC"/>
</dbReference>
<name>A0A4Q9KL44_PROTD</name>
<organism evidence="10 11">
    <name type="scientific">Propioniciclava tarda</name>
    <dbReference type="NCBI Taxonomy" id="433330"/>
    <lineage>
        <taxon>Bacteria</taxon>
        <taxon>Bacillati</taxon>
        <taxon>Actinomycetota</taxon>
        <taxon>Actinomycetes</taxon>
        <taxon>Propionibacteriales</taxon>
        <taxon>Propionibacteriaceae</taxon>
        <taxon>Propioniciclava</taxon>
    </lineage>
</organism>
<evidence type="ECO:0000256" key="4">
    <source>
        <dbReference type="ARBA" id="ARBA00022723"/>
    </source>
</evidence>
<feature type="binding site" evidence="8">
    <location>
        <position position="90"/>
    </location>
    <ligand>
        <name>Zn(2+)</name>
        <dbReference type="ChEBI" id="CHEBI:29105"/>
    </ligand>
</feature>
<comment type="caution">
    <text evidence="10">The sequence shown here is derived from an EMBL/GenBank/DDBJ whole genome shotgun (WGS) entry which is preliminary data.</text>
</comment>
<dbReference type="Pfam" id="PF20511">
    <property type="entry name" value="PMI_typeI_cat"/>
    <property type="match status" value="1"/>
</dbReference>
<feature type="binding site" evidence="8">
    <location>
        <position position="92"/>
    </location>
    <ligand>
        <name>Zn(2+)</name>
        <dbReference type="ChEBI" id="CHEBI:29105"/>
    </ligand>
</feature>
<evidence type="ECO:0000256" key="7">
    <source>
        <dbReference type="PIRSR" id="PIRSR001480-1"/>
    </source>
</evidence>
<dbReference type="Gene3D" id="1.10.441.10">
    <property type="entry name" value="Phosphomannose Isomerase, domain 2"/>
    <property type="match status" value="1"/>
</dbReference>
<feature type="binding site" evidence="8">
    <location>
        <position position="256"/>
    </location>
    <ligand>
        <name>Zn(2+)</name>
        <dbReference type="ChEBI" id="CHEBI:29105"/>
    </ligand>
</feature>
<dbReference type="PANTHER" id="PTHR10309">
    <property type="entry name" value="MANNOSE-6-PHOSPHATE ISOMERASE"/>
    <property type="match status" value="1"/>
</dbReference>
<sequence length="394" mass="42236">MQEIHGTAMHYPWGTTDAIPAILGIPADGRPYAEYWLGAHPSAPATADGVRLDELIASDPSLLGEAAGAFDFRMPFLIKLLSARHALSLQAHPPTEKAIEGYAREDAVGLALDDPLRCYKDQSGKPEILVALSEFALLMGFRNPQRTWDLFTELGVGDVVDPVIGPLVFRRGSAATEEVFLDVLSLVDDRAEILNRVLVAAVAHADAPGELGEFARLVIELDSHFPADPGIMAACLMNQVHLAPGQAVVIPPGTMHAHLFGTGVEVQASSDNVLRGGLTQKHIAVDELVRLVDFDELTPVIHDGVEDAPGVHRYDTGFAEFAVWRLESQPQRVASVPADGRLRIALVTRGRAKLSDGVRDLELEHGQAVLIPANNPTVSVTGDAQVFVGAPGVR</sequence>
<dbReference type="OrthoDB" id="9792649at2"/>
<dbReference type="SUPFAM" id="SSF51182">
    <property type="entry name" value="RmlC-like cupins"/>
    <property type="match status" value="1"/>
</dbReference>
<dbReference type="PRINTS" id="PR00714">
    <property type="entry name" value="MAN6PISMRASE"/>
</dbReference>
<comment type="similarity">
    <text evidence="2">Belongs to the mannose-6-phosphate isomerase type 1 family.</text>
</comment>
<dbReference type="GO" id="GO:0005975">
    <property type="term" value="P:carbohydrate metabolic process"/>
    <property type="evidence" value="ECO:0007669"/>
    <property type="project" value="InterPro"/>
</dbReference>
<dbReference type="PIRSF" id="PIRSF001480">
    <property type="entry name" value="Mannose-6-phosphate_isomerase"/>
    <property type="match status" value="1"/>
</dbReference>
<dbReference type="NCBIfam" id="TIGR00218">
    <property type="entry name" value="manA"/>
    <property type="match status" value="1"/>
</dbReference>
<dbReference type="InterPro" id="IPR011051">
    <property type="entry name" value="RmlC_Cupin_sf"/>
</dbReference>
<dbReference type="Gene3D" id="2.60.120.10">
    <property type="entry name" value="Jelly Rolls"/>
    <property type="match status" value="2"/>
</dbReference>
<feature type="binding site" evidence="8">
    <location>
        <position position="127"/>
    </location>
    <ligand>
        <name>Zn(2+)</name>
        <dbReference type="ChEBI" id="CHEBI:29105"/>
    </ligand>
</feature>
<evidence type="ECO:0000256" key="6">
    <source>
        <dbReference type="ARBA" id="ARBA00023235"/>
    </source>
</evidence>
<evidence type="ECO:0000256" key="5">
    <source>
        <dbReference type="ARBA" id="ARBA00022833"/>
    </source>
</evidence>
<evidence type="ECO:0000256" key="1">
    <source>
        <dbReference type="ARBA" id="ARBA00000757"/>
    </source>
</evidence>
<dbReference type="EMBL" id="SDMR01000011">
    <property type="protein sequence ID" value="TBT94610.1"/>
    <property type="molecule type" value="Genomic_DNA"/>
</dbReference>
<dbReference type="RefSeq" id="WP_131172312.1">
    <property type="nucleotide sequence ID" value="NZ_FXTL01000011.1"/>
</dbReference>
<dbReference type="EC" id="5.3.1.8" evidence="3"/>
<evidence type="ECO:0000313" key="11">
    <source>
        <dbReference type="Proteomes" id="UP000291933"/>
    </source>
</evidence>
<evidence type="ECO:0000313" key="10">
    <source>
        <dbReference type="EMBL" id="TBT94610.1"/>
    </source>
</evidence>
<evidence type="ECO:0000256" key="8">
    <source>
        <dbReference type="PIRSR" id="PIRSR001480-2"/>
    </source>
</evidence>
<protein>
    <recommendedName>
        <fullName evidence="3">mannose-6-phosphate isomerase</fullName>
        <ecNumber evidence="3">5.3.1.8</ecNumber>
    </recommendedName>
</protein>
<evidence type="ECO:0000256" key="2">
    <source>
        <dbReference type="ARBA" id="ARBA00010772"/>
    </source>
</evidence>
<dbReference type="GO" id="GO:0008270">
    <property type="term" value="F:zinc ion binding"/>
    <property type="evidence" value="ECO:0007669"/>
    <property type="project" value="InterPro"/>
</dbReference>
<comment type="catalytic activity">
    <reaction evidence="1">
        <text>D-mannose 6-phosphate = D-fructose 6-phosphate</text>
        <dbReference type="Rhea" id="RHEA:12356"/>
        <dbReference type="ChEBI" id="CHEBI:58735"/>
        <dbReference type="ChEBI" id="CHEBI:61527"/>
        <dbReference type="EC" id="5.3.1.8"/>
    </reaction>
</comment>
<dbReference type="Proteomes" id="UP000291933">
    <property type="component" value="Unassembled WGS sequence"/>
</dbReference>
<proteinExistence type="inferred from homology"/>
<dbReference type="InterPro" id="IPR016305">
    <property type="entry name" value="Mannose-6-P_Isomerase"/>
</dbReference>
<dbReference type="InterPro" id="IPR001250">
    <property type="entry name" value="Man6P_Isoase-1"/>
</dbReference>
<comment type="cofactor">
    <cofactor evidence="8">
        <name>Zn(2+)</name>
        <dbReference type="ChEBI" id="CHEBI:29105"/>
    </cofactor>
    <text evidence="8">Binds 1 zinc ion per subunit.</text>
</comment>
<evidence type="ECO:0000259" key="9">
    <source>
        <dbReference type="Pfam" id="PF20511"/>
    </source>
</evidence>
<keyword evidence="6 10" id="KW-0413">Isomerase</keyword>
<dbReference type="PANTHER" id="PTHR10309:SF0">
    <property type="entry name" value="MANNOSE-6-PHOSPHATE ISOMERASE"/>
    <property type="match status" value="1"/>
</dbReference>
<reference evidence="10 11" key="1">
    <citation type="submission" date="2019-01" db="EMBL/GenBank/DDBJ databases">
        <title>Lactibacter flavus gen. nov., sp. nov., a novel bacterium of the family Propionibacteriaceae isolated from raw milk and dairy products.</title>
        <authorList>
            <person name="Huptas C."/>
            <person name="Wenning M."/>
            <person name="Breitenwieser F."/>
            <person name="Doll E."/>
            <person name="Von Neubeck M."/>
            <person name="Busse H.-J."/>
            <person name="Scherer S."/>
        </authorList>
    </citation>
    <scope>NUCLEOTIDE SEQUENCE [LARGE SCALE GENOMIC DNA]</scope>
    <source>
        <strain evidence="10 11">DSM 22130</strain>
    </source>
</reference>
<feature type="active site" evidence="7">
    <location>
        <position position="275"/>
    </location>
</feature>
<dbReference type="CDD" id="cd07011">
    <property type="entry name" value="cupin_PMI_type_I_N"/>
    <property type="match status" value="1"/>
</dbReference>
<dbReference type="InterPro" id="IPR046457">
    <property type="entry name" value="PMI_typeI_cat"/>
</dbReference>
<keyword evidence="5 8" id="KW-0862">Zinc</keyword>
<gene>
    <name evidence="10" type="primary">manA</name>
    <name evidence="10" type="ORF">ET996_09425</name>
</gene>
<dbReference type="InterPro" id="IPR014710">
    <property type="entry name" value="RmlC-like_jellyroll"/>
</dbReference>
<dbReference type="GO" id="GO:0005829">
    <property type="term" value="C:cytosol"/>
    <property type="evidence" value="ECO:0007669"/>
    <property type="project" value="TreeGrafter"/>
</dbReference>
<dbReference type="AlphaFoldDB" id="A0A4Q9KL44"/>
<accession>A0A4Q9KL44</accession>
<keyword evidence="11" id="KW-1185">Reference proteome</keyword>
<feature type="domain" description="Phosphomannose isomerase type I catalytic" evidence="9">
    <location>
        <begin position="4"/>
        <end position="142"/>
    </location>
</feature>
<keyword evidence="4 8" id="KW-0479">Metal-binding</keyword>